<dbReference type="EMBL" id="LR797270">
    <property type="protein sequence ID" value="CAB4197302.1"/>
    <property type="molecule type" value="Genomic_DNA"/>
</dbReference>
<sequence length="162" mass="18442">MNKLKQLYRDFFGITEQSVKKQNPNDVELSANVLKNDPSIFKLAKDQALKSGGNVKITNEEEIDEARLDNHITEYQGGVEMVMIDPALAKQTMLDILQWTKKKGFTVVTKKLSGSGKSAYIYFRLGENPGKEAQRIQGYISQLPNIKHFRFKVRNQPEQPVV</sequence>
<evidence type="ECO:0000313" key="2">
    <source>
        <dbReference type="EMBL" id="CAB4171130.1"/>
    </source>
</evidence>
<proteinExistence type="predicted"/>
<dbReference type="EMBL" id="LR796625">
    <property type="protein sequence ID" value="CAB4155223.1"/>
    <property type="molecule type" value="Genomic_DNA"/>
</dbReference>
<dbReference type="EMBL" id="LR796859">
    <property type="protein sequence ID" value="CAB4171130.1"/>
    <property type="molecule type" value="Genomic_DNA"/>
</dbReference>
<reference evidence="1" key="1">
    <citation type="submission" date="2020-04" db="EMBL/GenBank/DDBJ databases">
        <authorList>
            <person name="Chiriac C."/>
            <person name="Salcher M."/>
            <person name="Ghai R."/>
            <person name="Kavagutti S V."/>
        </authorList>
    </citation>
    <scope>NUCLEOTIDE SEQUENCE</scope>
</reference>
<evidence type="ECO:0000313" key="1">
    <source>
        <dbReference type="EMBL" id="CAB4155223.1"/>
    </source>
</evidence>
<gene>
    <name evidence="3" type="ORF">UFOVP1307_4</name>
    <name evidence="1" type="ORF">UFOVP651_118</name>
    <name evidence="2" type="ORF">UFOVP902_197</name>
</gene>
<protein>
    <submittedName>
        <fullName evidence="1">Uncharacterized protein</fullName>
    </submittedName>
</protein>
<accession>A0A6J5N8P0</accession>
<name>A0A6J5N8P0_9CAUD</name>
<organism evidence="1">
    <name type="scientific">uncultured Caudovirales phage</name>
    <dbReference type="NCBI Taxonomy" id="2100421"/>
    <lineage>
        <taxon>Viruses</taxon>
        <taxon>Duplodnaviria</taxon>
        <taxon>Heunggongvirae</taxon>
        <taxon>Uroviricota</taxon>
        <taxon>Caudoviricetes</taxon>
        <taxon>Peduoviridae</taxon>
        <taxon>Maltschvirus</taxon>
        <taxon>Maltschvirus maltsch</taxon>
    </lineage>
</organism>
<evidence type="ECO:0000313" key="3">
    <source>
        <dbReference type="EMBL" id="CAB4197302.1"/>
    </source>
</evidence>